<dbReference type="Proteomes" id="UP001501772">
    <property type="component" value="Unassembled WGS sequence"/>
</dbReference>
<evidence type="ECO:0000259" key="1">
    <source>
        <dbReference type="SMART" id="SM01321"/>
    </source>
</evidence>
<dbReference type="SUPFAM" id="SSF143422">
    <property type="entry name" value="Transposase IS200-like"/>
    <property type="match status" value="1"/>
</dbReference>
<evidence type="ECO:0000313" key="3">
    <source>
        <dbReference type="Proteomes" id="UP001501772"/>
    </source>
</evidence>
<dbReference type="InterPro" id="IPR036515">
    <property type="entry name" value="Transposase_17_sf"/>
</dbReference>
<dbReference type="RefSeq" id="WP_344851727.1">
    <property type="nucleotide sequence ID" value="NZ_BAABBY010000006.1"/>
</dbReference>
<evidence type="ECO:0000313" key="2">
    <source>
        <dbReference type="EMBL" id="GAA4205242.1"/>
    </source>
</evidence>
<keyword evidence="3" id="KW-1185">Reference proteome</keyword>
<comment type="caution">
    <text evidence="2">The sequence shown here is derived from an EMBL/GenBank/DDBJ whole genome shotgun (WGS) entry which is preliminary data.</text>
</comment>
<dbReference type="SMART" id="SM01321">
    <property type="entry name" value="Y1_Tnp"/>
    <property type="match status" value="1"/>
</dbReference>
<feature type="domain" description="Transposase IS200-like" evidence="1">
    <location>
        <begin position="14"/>
        <end position="142"/>
    </location>
</feature>
<protein>
    <submittedName>
        <fullName evidence="2">Transposase</fullName>
    </submittedName>
</protein>
<accession>A0ABP8BF84</accession>
<gene>
    <name evidence="2" type="ORF">GCM10022289_24350</name>
</gene>
<name>A0ABP8BF84_9SPHI</name>
<dbReference type="EMBL" id="BAABBY010000006">
    <property type="protein sequence ID" value="GAA4205242.1"/>
    <property type="molecule type" value="Genomic_DNA"/>
</dbReference>
<proteinExistence type="predicted"/>
<organism evidence="2 3">
    <name type="scientific">Pedobacter jeongneungensis</name>
    <dbReference type="NCBI Taxonomy" id="947309"/>
    <lineage>
        <taxon>Bacteria</taxon>
        <taxon>Pseudomonadati</taxon>
        <taxon>Bacteroidota</taxon>
        <taxon>Sphingobacteriia</taxon>
        <taxon>Sphingobacteriales</taxon>
        <taxon>Sphingobacteriaceae</taxon>
        <taxon>Pedobacter</taxon>
    </lineage>
</organism>
<dbReference type="Gene3D" id="3.30.70.1290">
    <property type="entry name" value="Transposase IS200-like"/>
    <property type="match status" value="1"/>
</dbReference>
<reference evidence="3" key="1">
    <citation type="journal article" date="2019" name="Int. J. Syst. Evol. Microbiol.">
        <title>The Global Catalogue of Microorganisms (GCM) 10K type strain sequencing project: providing services to taxonomists for standard genome sequencing and annotation.</title>
        <authorList>
            <consortium name="The Broad Institute Genomics Platform"/>
            <consortium name="The Broad Institute Genome Sequencing Center for Infectious Disease"/>
            <person name="Wu L."/>
            <person name="Ma J."/>
        </authorList>
    </citation>
    <scope>NUCLEOTIDE SEQUENCE [LARGE SCALE GENOMIC DNA]</scope>
    <source>
        <strain evidence="3">JCM 17626</strain>
    </source>
</reference>
<dbReference type="InterPro" id="IPR002686">
    <property type="entry name" value="Transposase_17"/>
</dbReference>
<sequence>MDKLFEGRRKNYMEIGQIYFWTATINKWQKLLEKEVFKKIILSSLEHLSKLKKLDVFAFVIMPNHIHTIWRTNELNGKETVQGSFLKYTAHEFKKLLNQDELRNYFTAAINKNYEFWQRDSLAIHLYSPAVAYQKLAYLHHNPCTEHWQLAVNPEDYLYSSASFYEKNELRYPFLKDLRLEF</sequence>